<evidence type="ECO:0000256" key="2">
    <source>
        <dbReference type="ARBA" id="ARBA00022723"/>
    </source>
</evidence>
<dbReference type="Gene3D" id="3.40.350.10">
    <property type="entry name" value="Creatinase/prolidase N-terminal domain"/>
    <property type="match status" value="2"/>
</dbReference>
<organism evidence="7 8">
    <name type="scientific">PS1 clade bacterium</name>
    <dbReference type="NCBI Taxonomy" id="2175152"/>
    <lineage>
        <taxon>Bacteria</taxon>
        <taxon>Pseudomonadati</taxon>
        <taxon>Pseudomonadota</taxon>
        <taxon>Alphaproteobacteria</taxon>
        <taxon>PS1 clade</taxon>
    </lineage>
</organism>
<dbReference type="Proteomes" id="UP000252132">
    <property type="component" value="Unassembled WGS sequence"/>
</dbReference>
<dbReference type="InterPro" id="IPR000994">
    <property type="entry name" value="Pept_M24"/>
</dbReference>
<dbReference type="InterPro" id="IPR029149">
    <property type="entry name" value="Creatin/AminoP/Spt16_N"/>
</dbReference>
<dbReference type="SUPFAM" id="SSF55920">
    <property type="entry name" value="Creatinase/aminopeptidase"/>
    <property type="match status" value="1"/>
</dbReference>
<keyword evidence="3" id="KW-0378">Hydrolase</keyword>
<keyword evidence="7" id="KW-0645">Protease</keyword>
<dbReference type="Pfam" id="PF01321">
    <property type="entry name" value="Creatinase_N"/>
    <property type="match status" value="1"/>
</dbReference>
<evidence type="ECO:0000313" key="8">
    <source>
        <dbReference type="Proteomes" id="UP000252132"/>
    </source>
</evidence>
<accession>A0A368E3B6</accession>
<comment type="similarity">
    <text evidence="1">Belongs to the peptidase M24B family.</text>
</comment>
<protein>
    <submittedName>
        <fullName evidence="7">Aminopeptidase P family protein</fullName>
    </submittedName>
</protein>
<dbReference type="GO" id="GO:0046872">
    <property type="term" value="F:metal ion binding"/>
    <property type="evidence" value="ECO:0007669"/>
    <property type="project" value="UniProtKB-KW"/>
</dbReference>
<dbReference type="InterPro" id="IPR000587">
    <property type="entry name" value="Creatinase_N"/>
</dbReference>
<dbReference type="GO" id="GO:0005737">
    <property type="term" value="C:cytoplasm"/>
    <property type="evidence" value="ECO:0007669"/>
    <property type="project" value="UniProtKB-ARBA"/>
</dbReference>
<dbReference type="EMBL" id="QOQF01000004">
    <property type="protein sequence ID" value="RCL77951.1"/>
    <property type="molecule type" value="Genomic_DNA"/>
</dbReference>
<dbReference type="Gene3D" id="3.90.230.10">
    <property type="entry name" value="Creatinase/methionine aminopeptidase superfamily"/>
    <property type="match status" value="1"/>
</dbReference>
<feature type="domain" description="Peptidase M24" evidence="4">
    <location>
        <begin position="316"/>
        <end position="529"/>
    </location>
</feature>
<reference evidence="7 8" key="1">
    <citation type="journal article" date="2018" name="Microbiome">
        <title>Fine metagenomic profile of the Mediterranean stratified and mixed water columns revealed by assembly and recruitment.</title>
        <authorList>
            <person name="Haro-Moreno J.M."/>
            <person name="Lopez-Perez M."/>
            <person name="De La Torre J.R."/>
            <person name="Picazo A."/>
            <person name="Camacho A."/>
            <person name="Rodriguez-Valera F."/>
        </authorList>
    </citation>
    <scope>NUCLEOTIDE SEQUENCE [LARGE SCALE GENOMIC DNA]</scope>
    <source>
        <strain evidence="7">MED-G55</strain>
    </source>
</reference>
<sequence>MLQNFDNNAQPDQAASRMALVRLEMDKAGVDGFIVPREDEFMGEYVPACGERLKWLTGFGGSAGVAIILKNQAALFLDGRYTLEAENYIDTESLTIIPIMQVSIHSWLTENLNKGSNVAYDPKLHSISQIKKLSAGLDKQEITLTPLEENPIDTLWSERPAPPDGSIHPHTDIFAGQSSSDKRKDISAKLVAEQADALLITQPENSAWLLNIRGEDVPRTPFALSFCILKEDKSVAWFIDPDRLSSDLEAHLEDNVEIIRPEDMKTYLENMTGKVLVDPSHTPQYFKNILQDKVVEGKDPCNLKKACKNPVEIEGAKAAHIRDGAALCKFLHWLDITAPAGNVSEVDAVSYLEQCRQETGKLKDLSFDTISGSGPNGAIVHYRVNNESNRTLQAGELYLVDSGGQYLDGTTDVTRTVFINGASPPDMAIEAFTRVLKGHIALATARFPENTDGVALDALARAPLWAGGMDFDHGTGHGVGSYLSVHEGPQRISKGGTQPLMPGMIVSNEPGFYQKGEFGIRIENLQFVTPAEKINSGHRPMMGFEVLTLAPIDKRLINADMLVTQELEWLNNYHKQVLDTLSPLLEADTLSWLQQSCAPL</sequence>
<proteinExistence type="inferred from homology"/>
<dbReference type="Pfam" id="PF16188">
    <property type="entry name" value="Peptidase_M24_C"/>
    <property type="match status" value="1"/>
</dbReference>
<feature type="domain" description="Creatinase N-terminal" evidence="5">
    <location>
        <begin position="17"/>
        <end position="147"/>
    </location>
</feature>
<evidence type="ECO:0000313" key="7">
    <source>
        <dbReference type="EMBL" id="RCL77951.1"/>
    </source>
</evidence>
<dbReference type="InterPro" id="IPR032416">
    <property type="entry name" value="Peptidase_M24_C"/>
</dbReference>
<dbReference type="FunFam" id="3.90.230.10:FF:000009">
    <property type="entry name" value="xaa-Pro aminopeptidase 2"/>
    <property type="match status" value="1"/>
</dbReference>
<dbReference type="SUPFAM" id="SSF53092">
    <property type="entry name" value="Creatinase/prolidase N-terminal domain"/>
    <property type="match status" value="1"/>
</dbReference>
<name>A0A368E3B6_9PROT</name>
<dbReference type="CDD" id="cd01085">
    <property type="entry name" value="APP"/>
    <property type="match status" value="1"/>
</dbReference>
<dbReference type="InterPro" id="IPR050422">
    <property type="entry name" value="X-Pro_aminopeptidase_P"/>
</dbReference>
<keyword evidence="2" id="KW-0479">Metal-binding</keyword>
<evidence type="ECO:0000259" key="5">
    <source>
        <dbReference type="Pfam" id="PF01321"/>
    </source>
</evidence>
<keyword evidence="7" id="KW-0031">Aminopeptidase</keyword>
<dbReference type="AlphaFoldDB" id="A0A368E3B6"/>
<dbReference type="InterPro" id="IPR036005">
    <property type="entry name" value="Creatinase/aminopeptidase-like"/>
</dbReference>
<dbReference type="PANTHER" id="PTHR43763:SF6">
    <property type="entry name" value="XAA-PRO AMINOPEPTIDASE 1"/>
    <property type="match status" value="1"/>
</dbReference>
<gene>
    <name evidence="7" type="ORF">DBW69_02100</name>
</gene>
<evidence type="ECO:0000256" key="3">
    <source>
        <dbReference type="ARBA" id="ARBA00022801"/>
    </source>
</evidence>
<dbReference type="PANTHER" id="PTHR43763">
    <property type="entry name" value="XAA-PRO AMINOPEPTIDASE 1"/>
    <property type="match status" value="1"/>
</dbReference>
<dbReference type="GO" id="GO:0070006">
    <property type="term" value="F:metalloaminopeptidase activity"/>
    <property type="evidence" value="ECO:0007669"/>
    <property type="project" value="InterPro"/>
</dbReference>
<comment type="caution">
    <text evidence="7">The sequence shown here is derived from an EMBL/GenBank/DDBJ whole genome shotgun (WGS) entry which is preliminary data.</text>
</comment>
<feature type="domain" description="Peptidase M24 C-terminal" evidence="6">
    <location>
        <begin position="540"/>
        <end position="600"/>
    </location>
</feature>
<evidence type="ECO:0000259" key="4">
    <source>
        <dbReference type="Pfam" id="PF00557"/>
    </source>
</evidence>
<evidence type="ECO:0000256" key="1">
    <source>
        <dbReference type="ARBA" id="ARBA00008766"/>
    </source>
</evidence>
<evidence type="ECO:0000259" key="6">
    <source>
        <dbReference type="Pfam" id="PF16188"/>
    </source>
</evidence>
<dbReference type="Pfam" id="PF16189">
    <property type="entry name" value="Creatinase_N_2"/>
    <property type="match status" value="1"/>
</dbReference>
<dbReference type="InterPro" id="IPR033740">
    <property type="entry name" value="Pept_M24B"/>
</dbReference>
<dbReference type="Pfam" id="PF00557">
    <property type="entry name" value="Peptidase_M24"/>
    <property type="match status" value="1"/>
</dbReference>